<dbReference type="Proteomes" id="UP000822688">
    <property type="component" value="Chromosome 1"/>
</dbReference>
<reference evidence="1" key="1">
    <citation type="submission" date="2020-06" db="EMBL/GenBank/DDBJ databases">
        <title>WGS assembly of Ceratodon purpureus strain R40.</title>
        <authorList>
            <person name="Carey S.B."/>
            <person name="Jenkins J."/>
            <person name="Shu S."/>
            <person name="Lovell J.T."/>
            <person name="Sreedasyam A."/>
            <person name="Maumus F."/>
            <person name="Tiley G.P."/>
            <person name="Fernandez-Pozo N."/>
            <person name="Barry K."/>
            <person name="Chen C."/>
            <person name="Wang M."/>
            <person name="Lipzen A."/>
            <person name="Daum C."/>
            <person name="Saski C.A."/>
            <person name="Payton A.C."/>
            <person name="Mcbreen J.C."/>
            <person name="Conrad R.E."/>
            <person name="Kollar L.M."/>
            <person name="Olsson S."/>
            <person name="Huttunen S."/>
            <person name="Landis J.B."/>
            <person name="Wickett N.J."/>
            <person name="Johnson M.G."/>
            <person name="Rensing S.A."/>
            <person name="Grimwood J."/>
            <person name="Schmutz J."/>
            <person name="Mcdaniel S.F."/>
        </authorList>
    </citation>
    <scope>NUCLEOTIDE SEQUENCE</scope>
    <source>
        <strain evidence="1">R40</strain>
    </source>
</reference>
<evidence type="ECO:0000313" key="2">
    <source>
        <dbReference type="Proteomes" id="UP000822688"/>
    </source>
</evidence>
<protein>
    <submittedName>
        <fullName evidence="1">Uncharacterized protein</fullName>
    </submittedName>
</protein>
<dbReference type="EMBL" id="CM026421">
    <property type="protein sequence ID" value="KAG0591039.1"/>
    <property type="molecule type" value="Genomic_DNA"/>
</dbReference>
<sequence>MFRDCYSSFRTMCSVSYVGFRFVDALDLAPHLTWGVSIVRCSGRCGAHSDRCIMVLPWCGSGQTTVDLLPRCLCCFVRLPYYTRDYIRRFSPEGCVSSV</sequence>
<name>A0A8T0J7U1_CERPU</name>
<dbReference type="AlphaFoldDB" id="A0A8T0J7U1"/>
<comment type="caution">
    <text evidence="1">The sequence shown here is derived from an EMBL/GenBank/DDBJ whole genome shotgun (WGS) entry which is preliminary data.</text>
</comment>
<organism evidence="1 2">
    <name type="scientific">Ceratodon purpureus</name>
    <name type="common">Fire moss</name>
    <name type="synonym">Dicranum purpureum</name>
    <dbReference type="NCBI Taxonomy" id="3225"/>
    <lineage>
        <taxon>Eukaryota</taxon>
        <taxon>Viridiplantae</taxon>
        <taxon>Streptophyta</taxon>
        <taxon>Embryophyta</taxon>
        <taxon>Bryophyta</taxon>
        <taxon>Bryophytina</taxon>
        <taxon>Bryopsida</taxon>
        <taxon>Dicranidae</taxon>
        <taxon>Pseudoditrichales</taxon>
        <taxon>Ditrichaceae</taxon>
        <taxon>Ceratodon</taxon>
    </lineage>
</organism>
<accession>A0A8T0J7U1</accession>
<gene>
    <name evidence="1" type="ORF">KC19_1G144600</name>
</gene>
<proteinExistence type="predicted"/>
<evidence type="ECO:0000313" key="1">
    <source>
        <dbReference type="EMBL" id="KAG0591039.1"/>
    </source>
</evidence>
<keyword evidence="2" id="KW-1185">Reference proteome</keyword>